<dbReference type="EMBL" id="CP036263">
    <property type="protein sequence ID" value="QDS98138.1"/>
    <property type="molecule type" value="Genomic_DNA"/>
</dbReference>
<evidence type="ECO:0000313" key="3">
    <source>
        <dbReference type="Proteomes" id="UP000319852"/>
    </source>
</evidence>
<proteinExistence type="predicted"/>
<protein>
    <submittedName>
        <fullName evidence="2">Uncharacterized protein</fullName>
    </submittedName>
</protein>
<organism evidence="2 3">
    <name type="scientific">Adhaeretor mobilis</name>
    <dbReference type="NCBI Taxonomy" id="1930276"/>
    <lineage>
        <taxon>Bacteria</taxon>
        <taxon>Pseudomonadati</taxon>
        <taxon>Planctomycetota</taxon>
        <taxon>Planctomycetia</taxon>
        <taxon>Pirellulales</taxon>
        <taxon>Lacipirellulaceae</taxon>
        <taxon>Adhaeretor</taxon>
    </lineage>
</organism>
<gene>
    <name evidence="2" type="ORF">HG15A2_14100</name>
</gene>
<dbReference type="AlphaFoldDB" id="A0A517MTC8"/>
<sequence>MQEAWRVNPYGNQLDLSSPASPPPATVRDSRREATRFLGIHFACCEVYSRVYMNSSGTAYVGHCPRCAKRVSFQIGSGGTSSRFFTAG</sequence>
<dbReference type="KEGG" id="amob:HG15A2_14100"/>
<evidence type="ECO:0000256" key="1">
    <source>
        <dbReference type="SAM" id="MobiDB-lite"/>
    </source>
</evidence>
<feature type="region of interest" description="Disordered" evidence="1">
    <location>
        <begin position="1"/>
        <end position="30"/>
    </location>
</feature>
<keyword evidence="3" id="KW-1185">Reference proteome</keyword>
<evidence type="ECO:0000313" key="2">
    <source>
        <dbReference type="EMBL" id="QDS98138.1"/>
    </source>
</evidence>
<dbReference type="Proteomes" id="UP000319852">
    <property type="component" value="Chromosome"/>
</dbReference>
<reference evidence="2 3" key="1">
    <citation type="submission" date="2019-02" db="EMBL/GenBank/DDBJ databases">
        <title>Deep-cultivation of Planctomycetes and their phenomic and genomic characterization uncovers novel biology.</title>
        <authorList>
            <person name="Wiegand S."/>
            <person name="Jogler M."/>
            <person name="Boedeker C."/>
            <person name="Pinto D."/>
            <person name="Vollmers J."/>
            <person name="Rivas-Marin E."/>
            <person name="Kohn T."/>
            <person name="Peeters S.H."/>
            <person name="Heuer A."/>
            <person name="Rast P."/>
            <person name="Oberbeckmann S."/>
            <person name="Bunk B."/>
            <person name="Jeske O."/>
            <person name="Meyerdierks A."/>
            <person name="Storesund J.E."/>
            <person name="Kallscheuer N."/>
            <person name="Luecker S."/>
            <person name="Lage O.M."/>
            <person name="Pohl T."/>
            <person name="Merkel B.J."/>
            <person name="Hornburger P."/>
            <person name="Mueller R.-W."/>
            <person name="Bruemmer F."/>
            <person name="Labrenz M."/>
            <person name="Spormann A.M."/>
            <person name="Op den Camp H."/>
            <person name="Overmann J."/>
            <person name="Amann R."/>
            <person name="Jetten M.S.M."/>
            <person name="Mascher T."/>
            <person name="Medema M.H."/>
            <person name="Devos D.P."/>
            <person name="Kaster A.-K."/>
            <person name="Ovreas L."/>
            <person name="Rohde M."/>
            <person name="Galperin M.Y."/>
            <person name="Jogler C."/>
        </authorList>
    </citation>
    <scope>NUCLEOTIDE SEQUENCE [LARGE SCALE GENOMIC DNA]</scope>
    <source>
        <strain evidence="2 3">HG15A2</strain>
    </source>
</reference>
<name>A0A517MTC8_9BACT</name>
<accession>A0A517MTC8</accession>